<gene>
    <name evidence="4" type="ORF">UFOPK3752_00965</name>
</gene>
<dbReference type="InterPro" id="IPR020904">
    <property type="entry name" value="Sc_DH/Rdtase_CS"/>
</dbReference>
<reference evidence="4" key="1">
    <citation type="submission" date="2020-05" db="EMBL/GenBank/DDBJ databases">
        <authorList>
            <person name="Chiriac C."/>
            <person name="Salcher M."/>
            <person name="Ghai R."/>
            <person name="Kavagutti S V."/>
        </authorList>
    </citation>
    <scope>NUCLEOTIDE SEQUENCE</scope>
</reference>
<accession>A0A6J7J8P8</accession>
<evidence type="ECO:0000259" key="3">
    <source>
        <dbReference type="Pfam" id="PF20465"/>
    </source>
</evidence>
<dbReference type="InterPro" id="IPR036291">
    <property type="entry name" value="NAD(P)-bd_dom_sf"/>
</dbReference>
<dbReference type="InterPro" id="IPR046819">
    <property type="entry name" value="MmeI_hel"/>
</dbReference>
<evidence type="ECO:0000256" key="2">
    <source>
        <dbReference type="ARBA" id="ARBA00023002"/>
    </source>
</evidence>
<dbReference type="SUPFAM" id="SSF51735">
    <property type="entry name" value="NAD(P)-binding Rossmann-fold domains"/>
    <property type="match status" value="1"/>
</dbReference>
<dbReference type="PROSITE" id="PS00061">
    <property type="entry name" value="ADH_SHORT"/>
    <property type="match status" value="1"/>
</dbReference>
<dbReference type="PANTHER" id="PTHR24321">
    <property type="entry name" value="DEHYDROGENASES, SHORT CHAIN"/>
    <property type="match status" value="1"/>
</dbReference>
<name>A0A6J7J8P8_9ZZZZ</name>
<dbReference type="PANTHER" id="PTHR24321:SF14">
    <property type="entry name" value="SHORT-CHAIN TYPE DEHYDROGENASE_REDUCTASE BLR2146-RELATED"/>
    <property type="match status" value="1"/>
</dbReference>
<dbReference type="Gene3D" id="3.40.50.720">
    <property type="entry name" value="NAD(P)-binding Rossmann-like Domain"/>
    <property type="match status" value="1"/>
</dbReference>
<sequence>MAGFTGNDLNVFLERLRFVFFADDTGAWEKGLFSEFLETRRAEDGSDLGPLIERAFRVLDTAAVEGEACCQEDHRPRDERASSLGSRAAAVSQIRTSCSPAGCPASLASAAAPGSRVRVQGVISMLYQDLQGKTAVITGAGHAQGQGAASARMLASLGMRVLVTDRHADLAAECAEGIVSAGGVASSMRVDVRDEAQVSAMVAHAVSTYGRLDVLHSQAADLEILADPGDPDITQVTVEMWREQFETIALGAFLTCKHAIPAMVENGGGSIICTTSISSLMGEPNLTVYGSAKAAVNQLVRSVSAQWGKRGIRCNAIAPGLILSAPGLAIGPDLIDQYARHCSTGEAGTPEDVAHLVAYLASSASKYMSGQVVQLDGGFTSHSPMLAEQQSTGLIVGV</sequence>
<dbReference type="Pfam" id="PF13561">
    <property type="entry name" value="adh_short_C2"/>
    <property type="match status" value="1"/>
</dbReference>
<dbReference type="Pfam" id="PF20465">
    <property type="entry name" value="MmeI_hel"/>
    <property type="match status" value="1"/>
</dbReference>
<dbReference type="FunFam" id="3.40.50.720:FF:000084">
    <property type="entry name" value="Short-chain dehydrogenase reductase"/>
    <property type="match status" value="1"/>
</dbReference>
<protein>
    <submittedName>
        <fullName evidence="4">Unannotated protein</fullName>
    </submittedName>
</protein>
<keyword evidence="2" id="KW-0560">Oxidoreductase</keyword>
<dbReference type="GO" id="GO:0016491">
    <property type="term" value="F:oxidoreductase activity"/>
    <property type="evidence" value="ECO:0007669"/>
    <property type="project" value="UniProtKB-KW"/>
</dbReference>
<evidence type="ECO:0000313" key="4">
    <source>
        <dbReference type="EMBL" id="CAB4939479.1"/>
    </source>
</evidence>
<comment type="similarity">
    <text evidence="1">Belongs to the short-chain dehydrogenases/reductases (SDR) family.</text>
</comment>
<dbReference type="InterPro" id="IPR002347">
    <property type="entry name" value="SDR_fam"/>
</dbReference>
<proteinExistence type="inferred from homology"/>
<dbReference type="EMBL" id="CAFBND010000030">
    <property type="protein sequence ID" value="CAB4939479.1"/>
    <property type="molecule type" value="Genomic_DNA"/>
</dbReference>
<organism evidence="4">
    <name type="scientific">freshwater metagenome</name>
    <dbReference type="NCBI Taxonomy" id="449393"/>
    <lineage>
        <taxon>unclassified sequences</taxon>
        <taxon>metagenomes</taxon>
        <taxon>ecological metagenomes</taxon>
    </lineage>
</organism>
<dbReference type="PRINTS" id="PR00081">
    <property type="entry name" value="GDHRDH"/>
</dbReference>
<feature type="domain" description="MmeI-like helicase spacer" evidence="3">
    <location>
        <begin position="8"/>
        <end position="65"/>
    </location>
</feature>
<evidence type="ECO:0000256" key="1">
    <source>
        <dbReference type="ARBA" id="ARBA00006484"/>
    </source>
</evidence>
<dbReference type="CDD" id="cd05233">
    <property type="entry name" value="SDR_c"/>
    <property type="match status" value="1"/>
</dbReference>
<dbReference type="AlphaFoldDB" id="A0A6J7J8P8"/>